<sequence length="302" mass="31379">MPDQTLAGKVAIVTGSNTGIGAAIARELSSRGASIVVHYPYSNLASEAQGVLSSLPTASTSTAIEADLSTEAGPQQLIDATVARYGGTIHILVNNAGLAVNRPLPQQTLEDWNLLVNLNARAVFLLVKGVLPYLPRLPSPSSAAQAQAQAQPTPETATPLSSSTTTPPSFSSPSPNTITTVEGGRIVNIVSISARAAPPLQTIYAGTKGMVDSMTKVWAKELPPRYGCTVNAVSPGPTMTAGFAAAGEEFMREMAPVMAQTPVGHRMAQPEEIAFGVGFLCEPRASWINGLHLMASGGLHIE</sequence>
<evidence type="ECO:0000256" key="1">
    <source>
        <dbReference type="ARBA" id="ARBA00006484"/>
    </source>
</evidence>
<evidence type="ECO:0000256" key="3">
    <source>
        <dbReference type="RuleBase" id="RU000363"/>
    </source>
</evidence>
<dbReference type="Pfam" id="PF00106">
    <property type="entry name" value="adh_short"/>
    <property type="match status" value="1"/>
</dbReference>
<evidence type="ECO:0000256" key="4">
    <source>
        <dbReference type="SAM" id="MobiDB-lite"/>
    </source>
</evidence>
<dbReference type="InParanoid" id="A0A423VLL1"/>
<protein>
    <submittedName>
        <fullName evidence="5">Uncharacterized protein</fullName>
    </submittedName>
</protein>
<keyword evidence="6" id="KW-1185">Reference proteome</keyword>
<dbReference type="GO" id="GO:0016614">
    <property type="term" value="F:oxidoreductase activity, acting on CH-OH group of donors"/>
    <property type="evidence" value="ECO:0007669"/>
    <property type="project" value="UniProtKB-ARBA"/>
</dbReference>
<reference evidence="5 6" key="1">
    <citation type="submission" date="2015-09" db="EMBL/GenBank/DDBJ databases">
        <title>Host preference determinants of Valsa canker pathogens revealed by comparative genomics.</title>
        <authorList>
            <person name="Yin Z."/>
            <person name="Huang L."/>
        </authorList>
    </citation>
    <scope>NUCLEOTIDE SEQUENCE [LARGE SCALE GENOMIC DNA]</scope>
    <source>
        <strain evidence="5 6">SXYLt</strain>
    </source>
</reference>
<dbReference type="AlphaFoldDB" id="A0A423VLL1"/>
<feature type="region of interest" description="Disordered" evidence="4">
    <location>
        <begin position="142"/>
        <end position="178"/>
    </location>
</feature>
<keyword evidence="2" id="KW-0560">Oxidoreductase</keyword>
<organism evidence="5 6">
    <name type="scientific">Cytospora leucostoma</name>
    <dbReference type="NCBI Taxonomy" id="1230097"/>
    <lineage>
        <taxon>Eukaryota</taxon>
        <taxon>Fungi</taxon>
        <taxon>Dikarya</taxon>
        <taxon>Ascomycota</taxon>
        <taxon>Pezizomycotina</taxon>
        <taxon>Sordariomycetes</taxon>
        <taxon>Sordariomycetidae</taxon>
        <taxon>Diaporthales</taxon>
        <taxon>Cytosporaceae</taxon>
        <taxon>Cytospora</taxon>
    </lineage>
</organism>
<dbReference type="Pfam" id="PF13561">
    <property type="entry name" value="adh_short_C2"/>
    <property type="match status" value="1"/>
</dbReference>
<accession>A0A423VLL1</accession>
<dbReference type="OrthoDB" id="47007at2759"/>
<gene>
    <name evidence="5" type="ORF">VPNG_09776</name>
</gene>
<evidence type="ECO:0000313" key="5">
    <source>
        <dbReference type="EMBL" id="ROV91909.1"/>
    </source>
</evidence>
<dbReference type="Proteomes" id="UP000285146">
    <property type="component" value="Unassembled WGS sequence"/>
</dbReference>
<dbReference type="InterPro" id="IPR036291">
    <property type="entry name" value="NAD(P)-bd_dom_sf"/>
</dbReference>
<dbReference type="PRINTS" id="PR00081">
    <property type="entry name" value="GDHRDH"/>
</dbReference>
<dbReference type="EMBL" id="LKEB01000088">
    <property type="protein sequence ID" value="ROV91909.1"/>
    <property type="molecule type" value="Genomic_DNA"/>
</dbReference>
<comment type="caution">
    <text evidence="5">The sequence shown here is derived from an EMBL/GenBank/DDBJ whole genome shotgun (WGS) entry which is preliminary data.</text>
</comment>
<evidence type="ECO:0000313" key="6">
    <source>
        <dbReference type="Proteomes" id="UP000285146"/>
    </source>
</evidence>
<comment type="similarity">
    <text evidence="1 3">Belongs to the short-chain dehydrogenases/reductases (SDR) family.</text>
</comment>
<dbReference type="PANTHER" id="PTHR48107">
    <property type="entry name" value="NADPH-DEPENDENT ALDEHYDE REDUCTASE-LIKE PROTEIN, CHLOROPLASTIC-RELATED"/>
    <property type="match status" value="1"/>
</dbReference>
<name>A0A423VLL1_9PEZI</name>
<proteinExistence type="inferred from homology"/>
<dbReference type="STRING" id="1230097.A0A423VLL1"/>
<dbReference type="PRINTS" id="PR00080">
    <property type="entry name" value="SDRFAMILY"/>
</dbReference>
<dbReference type="PANTHER" id="PTHR48107:SF7">
    <property type="entry name" value="RE15974P"/>
    <property type="match status" value="1"/>
</dbReference>
<dbReference type="InterPro" id="IPR002347">
    <property type="entry name" value="SDR_fam"/>
</dbReference>
<dbReference type="Gene3D" id="3.40.50.720">
    <property type="entry name" value="NAD(P)-binding Rossmann-like Domain"/>
    <property type="match status" value="1"/>
</dbReference>
<dbReference type="SUPFAM" id="SSF51735">
    <property type="entry name" value="NAD(P)-binding Rossmann-fold domains"/>
    <property type="match status" value="1"/>
</dbReference>
<evidence type="ECO:0000256" key="2">
    <source>
        <dbReference type="ARBA" id="ARBA00023002"/>
    </source>
</evidence>